<gene>
    <name evidence="2" type="ORF">Aau02nite_26960</name>
</gene>
<feature type="region of interest" description="Disordered" evidence="1">
    <location>
        <begin position="1"/>
        <end position="47"/>
    </location>
</feature>
<organism evidence="2 3">
    <name type="scientific">Actinoplanes auranticolor</name>
    <dbReference type="NCBI Taxonomy" id="47988"/>
    <lineage>
        <taxon>Bacteria</taxon>
        <taxon>Bacillati</taxon>
        <taxon>Actinomycetota</taxon>
        <taxon>Actinomycetes</taxon>
        <taxon>Micromonosporales</taxon>
        <taxon>Micromonosporaceae</taxon>
        <taxon>Actinoplanes</taxon>
    </lineage>
</organism>
<reference evidence="2" key="1">
    <citation type="submission" date="2021-03" db="EMBL/GenBank/DDBJ databases">
        <title>Whole genome shotgun sequence of Actinoplanes auranticolor NBRC 12245.</title>
        <authorList>
            <person name="Komaki H."/>
            <person name="Tamura T."/>
        </authorList>
    </citation>
    <scope>NUCLEOTIDE SEQUENCE</scope>
    <source>
        <strain evidence="2">NBRC 12245</strain>
    </source>
</reference>
<comment type="caution">
    <text evidence="2">The sequence shown here is derived from an EMBL/GenBank/DDBJ whole genome shotgun (WGS) entry which is preliminary data.</text>
</comment>
<dbReference type="Proteomes" id="UP000681340">
    <property type="component" value="Unassembled WGS sequence"/>
</dbReference>
<evidence type="ECO:0000313" key="2">
    <source>
        <dbReference type="EMBL" id="GIM67335.1"/>
    </source>
</evidence>
<protein>
    <submittedName>
        <fullName evidence="2">Uncharacterized protein</fullName>
    </submittedName>
</protein>
<sequence length="87" mass="8743">MCRTAIVSGRGIPAQDFPPGPGRCDNAAMDDTAKDTRDDPGTGGAMGRRAFFGRALLAAGAVGGLLTLTGCPGGEQDDGDDDDGDDD</sequence>
<dbReference type="AlphaFoldDB" id="A0A919VL97"/>
<keyword evidence="3" id="KW-1185">Reference proteome</keyword>
<feature type="compositionally biased region" description="Basic and acidic residues" evidence="1">
    <location>
        <begin position="31"/>
        <end position="40"/>
    </location>
</feature>
<name>A0A919VL97_9ACTN</name>
<evidence type="ECO:0000256" key="1">
    <source>
        <dbReference type="SAM" id="MobiDB-lite"/>
    </source>
</evidence>
<accession>A0A919VL97</accession>
<dbReference type="EMBL" id="BOQL01000021">
    <property type="protein sequence ID" value="GIM67335.1"/>
    <property type="molecule type" value="Genomic_DNA"/>
</dbReference>
<proteinExistence type="predicted"/>
<evidence type="ECO:0000313" key="3">
    <source>
        <dbReference type="Proteomes" id="UP000681340"/>
    </source>
</evidence>